<evidence type="ECO:0000313" key="2">
    <source>
        <dbReference type="EMBL" id="NEN50180.1"/>
    </source>
</evidence>
<evidence type="ECO:0000313" key="4">
    <source>
        <dbReference type="Proteomes" id="UP000471152"/>
    </source>
</evidence>
<dbReference type="Proteomes" id="UP000468828">
    <property type="component" value="Unassembled WGS sequence"/>
</dbReference>
<sequence length="224" mass="23922">MPAPYDEPLVLPLGHPMGPFHASRGEAPSYWVVRLGWDSPLLHDRATADVWALAHGLPDRVHDTPWTRSAVRAAAAEAGLPDLDERLDGLVARGLVAEVTPGTDVAEQFARTHRVQSLLLGLGAQPDSPGVDGIGLLGRPPLARVRPDTYEFWQWAHLWPTLFDAAAGLAEMAAQAPGATAEETDPATVLDRVFRQLHTLLSGNAVYLDRSLAVADAARTSAGG</sequence>
<accession>A0A6P0H325</accession>
<dbReference type="EMBL" id="JAAGWB010000013">
    <property type="protein sequence ID" value="NEN50180.1"/>
    <property type="molecule type" value="Genomic_DNA"/>
</dbReference>
<organism evidence="2 4">
    <name type="scientific">Modestobacter muralis</name>
    <dbReference type="NCBI Taxonomy" id="1608614"/>
    <lineage>
        <taxon>Bacteria</taxon>
        <taxon>Bacillati</taxon>
        <taxon>Actinomycetota</taxon>
        <taxon>Actinomycetes</taxon>
        <taxon>Geodermatophilales</taxon>
        <taxon>Geodermatophilaceae</taxon>
        <taxon>Modestobacter</taxon>
    </lineage>
</organism>
<dbReference type="EMBL" id="JAAGWH010000013">
    <property type="protein sequence ID" value="NEK93413.1"/>
    <property type="molecule type" value="Genomic_DNA"/>
</dbReference>
<comment type="caution">
    <text evidence="2">The sequence shown here is derived from an EMBL/GenBank/DDBJ whole genome shotgun (WGS) entry which is preliminary data.</text>
</comment>
<dbReference type="AlphaFoldDB" id="A0A6P0H325"/>
<keyword evidence="3" id="KW-1185">Reference proteome</keyword>
<reference evidence="1 3" key="1">
    <citation type="submission" date="2020-01" db="EMBL/GenBank/DDBJ databases">
        <title>the WGS Modestobacter muralis CPCC 204518.</title>
        <authorList>
            <person name="Jiang Z."/>
        </authorList>
    </citation>
    <scope>NUCLEOTIDE SEQUENCE [LARGE SCALE GENOMIC DNA]</scope>
    <source>
        <strain evidence="1 3">DSM 100205</strain>
    </source>
</reference>
<proteinExistence type="predicted"/>
<name>A0A6P0H325_9ACTN</name>
<reference evidence="2 4" key="2">
    <citation type="submission" date="2020-02" db="EMBL/GenBank/DDBJ databases">
        <title>The WGS of Modestobacter muralis DSM 100205.</title>
        <authorList>
            <person name="Jiang Z."/>
        </authorList>
    </citation>
    <scope>NUCLEOTIDE SEQUENCE [LARGE SCALE GENOMIC DNA]</scope>
    <source>
        <strain evidence="2 4">DSM 100205</strain>
    </source>
</reference>
<evidence type="ECO:0000313" key="3">
    <source>
        <dbReference type="Proteomes" id="UP000468828"/>
    </source>
</evidence>
<protein>
    <submittedName>
        <fullName evidence="2">Uncharacterized protein</fullName>
    </submittedName>
</protein>
<evidence type="ECO:0000313" key="1">
    <source>
        <dbReference type="EMBL" id="NEK93413.1"/>
    </source>
</evidence>
<dbReference type="Proteomes" id="UP000471152">
    <property type="component" value="Unassembled WGS sequence"/>
</dbReference>
<dbReference type="RefSeq" id="WP_163609865.1">
    <property type="nucleotide sequence ID" value="NZ_JAAGWB010000013.1"/>
</dbReference>
<gene>
    <name evidence="2" type="ORF">G3R41_04380</name>
    <name evidence="1" type="ORF">GCU67_04380</name>
</gene>